<name>A0A3N4K284_9PEZI</name>
<reference evidence="1 2" key="1">
    <citation type="journal article" date="2018" name="Nat. Ecol. Evol.">
        <title>Pezizomycetes genomes reveal the molecular basis of ectomycorrhizal truffle lifestyle.</title>
        <authorList>
            <person name="Murat C."/>
            <person name="Payen T."/>
            <person name="Noel B."/>
            <person name="Kuo A."/>
            <person name="Morin E."/>
            <person name="Chen J."/>
            <person name="Kohler A."/>
            <person name="Krizsan K."/>
            <person name="Balestrini R."/>
            <person name="Da Silva C."/>
            <person name="Montanini B."/>
            <person name="Hainaut M."/>
            <person name="Levati E."/>
            <person name="Barry K.W."/>
            <person name="Belfiori B."/>
            <person name="Cichocki N."/>
            <person name="Clum A."/>
            <person name="Dockter R.B."/>
            <person name="Fauchery L."/>
            <person name="Guy J."/>
            <person name="Iotti M."/>
            <person name="Le Tacon F."/>
            <person name="Lindquist E.A."/>
            <person name="Lipzen A."/>
            <person name="Malagnac F."/>
            <person name="Mello A."/>
            <person name="Molinier V."/>
            <person name="Miyauchi S."/>
            <person name="Poulain J."/>
            <person name="Riccioni C."/>
            <person name="Rubini A."/>
            <person name="Sitrit Y."/>
            <person name="Splivallo R."/>
            <person name="Traeger S."/>
            <person name="Wang M."/>
            <person name="Zifcakova L."/>
            <person name="Wipf D."/>
            <person name="Zambonelli A."/>
            <person name="Paolocci F."/>
            <person name="Nowrousian M."/>
            <person name="Ottonello S."/>
            <person name="Baldrian P."/>
            <person name="Spatafora J.W."/>
            <person name="Henrissat B."/>
            <person name="Nagy L.G."/>
            <person name="Aury J.M."/>
            <person name="Wincker P."/>
            <person name="Grigoriev I.V."/>
            <person name="Bonfante P."/>
            <person name="Martin F.M."/>
        </authorList>
    </citation>
    <scope>NUCLEOTIDE SEQUENCE [LARGE SCALE GENOMIC DNA]</scope>
    <source>
        <strain evidence="1 2">120613-1</strain>
    </source>
</reference>
<dbReference type="EMBL" id="ML120358">
    <property type="protein sequence ID" value="RPB04413.1"/>
    <property type="molecule type" value="Genomic_DNA"/>
</dbReference>
<dbReference type="AlphaFoldDB" id="A0A3N4K284"/>
<proteinExistence type="predicted"/>
<keyword evidence="2" id="KW-1185">Reference proteome</keyword>
<gene>
    <name evidence="1" type="ORF">L873DRAFT_1799268</name>
</gene>
<organism evidence="1 2">
    <name type="scientific">Choiromyces venosus 120613-1</name>
    <dbReference type="NCBI Taxonomy" id="1336337"/>
    <lineage>
        <taxon>Eukaryota</taxon>
        <taxon>Fungi</taxon>
        <taxon>Dikarya</taxon>
        <taxon>Ascomycota</taxon>
        <taxon>Pezizomycotina</taxon>
        <taxon>Pezizomycetes</taxon>
        <taxon>Pezizales</taxon>
        <taxon>Tuberaceae</taxon>
        <taxon>Choiromyces</taxon>
    </lineage>
</organism>
<dbReference type="Proteomes" id="UP000276215">
    <property type="component" value="Unassembled WGS sequence"/>
</dbReference>
<protein>
    <submittedName>
        <fullName evidence="1">Uncharacterized protein</fullName>
    </submittedName>
</protein>
<accession>A0A3N4K284</accession>
<evidence type="ECO:0000313" key="1">
    <source>
        <dbReference type="EMBL" id="RPB04413.1"/>
    </source>
</evidence>
<dbReference type="OrthoDB" id="5290383at2759"/>
<evidence type="ECO:0000313" key="2">
    <source>
        <dbReference type="Proteomes" id="UP000276215"/>
    </source>
</evidence>
<sequence>MTAAKCQAAAAHLGLSVLPENALVGDRRRQIAEYLGARSVHRIDQLVSGDVQ</sequence>